<keyword evidence="2" id="KW-1185">Reference proteome</keyword>
<comment type="caution">
    <text evidence="1">The sequence shown here is derived from an EMBL/GenBank/DDBJ whole genome shotgun (WGS) entry which is preliminary data.</text>
</comment>
<gene>
    <name evidence="1" type="ORF">F383_17919</name>
</gene>
<evidence type="ECO:0000313" key="1">
    <source>
        <dbReference type="EMBL" id="KHG00593.1"/>
    </source>
</evidence>
<dbReference type="AlphaFoldDB" id="A0A0B0MEJ3"/>
<sequence length="74" mass="8617">MSPFIAENYEKRDLSNRGFMPWSLVCEAKDHTQRSTYSSKRWINQSRNILALSQERGDSKSRLGWGHSTSRVLN</sequence>
<reference evidence="2" key="1">
    <citation type="submission" date="2014-09" db="EMBL/GenBank/DDBJ databases">
        <authorList>
            <person name="Mudge J."/>
            <person name="Ramaraj T."/>
            <person name="Lindquist I.E."/>
            <person name="Bharti A.K."/>
            <person name="Sundararajan A."/>
            <person name="Cameron C.T."/>
            <person name="Woodward J.E."/>
            <person name="May G.D."/>
            <person name="Brubaker C."/>
            <person name="Broadhvest J."/>
            <person name="Wilkins T.A."/>
        </authorList>
    </citation>
    <scope>NUCLEOTIDE SEQUENCE</scope>
    <source>
        <strain evidence="2">cv. AKA8401</strain>
    </source>
</reference>
<accession>A0A0B0MEJ3</accession>
<organism evidence="1 2">
    <name type="scientific">Gossypium arboreum</name>
    <name type="common">Tree cotton</name>
    <name type="synonym">Gossypium nanking</name>
    <dbReference type="NCBI Taxonomy" id="29729"/>
    <lineage>
        <taxon>Eukaryota</taxon>
        <taxon>Viridiplantae</taxon>
        <taxon>Streptophyta</taxon>
        <taxon>Embryophyta</taxon>
        <taxon>Tracheophyta</taxon>
        <taxon>Spermatophyta</taxon>
        <taxon>Magnoliopsida</taxon>
        <taxon>eudicotyledons</taxon>
        <taxon>Gunneridae</taxon>
        <taxon>Pentapetalae</taxon>
        <taxon>rosids</taxon>
        <taxon>malvids</taxon>
        <taxon>Malvales</taxon>
        <taxon>Malvaceae</taxon>
        <taxon>Malvoideae</taxon>
        <taxon>Gossypium</taxon>
    </lineage>
</organism>
<proteinExistence type="predicted"/>
<dbReference type="EMBL" id="JRRC01137569">
    <property type="protein sequence ID" value="KHG00593.1"/>
    <property type="molecule type" value="Genomic_DNA"/>
</dbReference>
<evidence type="ECO:0000313" key="2">
    <source>
        <dbReference type="Proteomes" id="UP000032142"/>
    </source>
</evidence>
<name>A0A0B0MEJ3_GOSAR</name>
<dbReference type="Proteomes" id="UP000032142">
    <property type="component" value="Unassembled WGS sequence"/>
</dbReference>
<protein>
    <submittedName>
        <fullName evidence="1">SerS</fullName>
    </submittedName>
</protein>